<dbReference type="InterPro" id="IPR036864">
    <property type="entry name" value="Zn2-C6_fun-type_DNA-bd_sf"/>
</dbReference>
<evidence type="ECO:0000259" key="2">
    <source>
        <dbReference type="PROSITE" id="PS50048"/>
    </source>
</evidence>
<dbReference type="AlphaFoldDB" id="A0A137NPI9"/>
<dbReference type="InterPro" id="IPR001138">
    <property type="entry name" value="Zn2Cys6_DnaBD"/>
</dbReference>
<dbReference type="CDD" id="cd00067">
    <property type="entry name" value="GAL4"/>
    <property type="match status" value="1"/>
</dbReference>
<protein>
    <recommendedName>
        <fullName evidence="2">Zn(2)-C6 fungal-type domain-containing protein</fullName>
    </recommendedName>
</protein>
<dbReference type="STRING" id="796925.A0A137NPI9"/>
<evidence type="ECO:0000256" key="1">
    <source>
        <dbReference type="ARBA" id="ARBA00023242"/>
    </source>
</evidence>
<dbReference type="OrthoDB" id="4456959at2759"/>
<dbReference type="SMART" id="SM00066">
    <property type="entry name" value="GAL4"/>
    <property type="match status" value="2"/>
</dbReference>
<evidence type="ECO:0000313" key="3">
    <source>
        <dbReference type="EMBL" id="KXN64652.1"/>
    </source>
</evidence>
<dbReference type="EMBL" id="KQ965309">
    <property type="protein sequence ID" value="KXN64652.1"/>
    <property type="molecule type" value="Genomic_DNA"/>
</dbReference>
<sequence length="266" mass="29907">MNSNSFKSLPQSTKPNKQECCDRCKFRDIKCKLDASGCTNCSRKGVICSLNSDNSEISNSSTSVNQPKPCDKCKEHRIRCDKNPSGCENCLKKGVDCTYLIERKRRGPKTKVEHFMRYYESLNNSNSNRASNKDQTPDILVTQEGECININSESASGLNTSLASSPNNNSPLQVSDDNNYYQMSPNMLTMYQSVYSPMLDASYYNLPLHLDFSSVAITNPLTNPIITTTAVTSMEYGMSPIYSPQNQMNLQSTTMFDEYGYPMYFN</sequence>
<keyword evidence="1" id="KW-0539">Nucleus</keyword>
<feature type="domain" description="Zn(2)-C6 fungal-type" evidence="2">
    <location>
        <begin position="69"/>
        <end position="99"/>
    </location>
</feature>
<gene>
    <name evidence="3" type="ORF">CONCODRAFT_14161</name>
</gene>
<dbReference type="GO" id="GO:0008270">
    <property type="term" value="F:zinc ion binding"/>
    <property type="evidence" value="ECO:0007669"/>
    <property type="project" value="InterPro"/>
</dbReference>
<dbReference type="Gene3D" id="4.10.240.10">
    <property type="entry name" value="Zn(2)-C6 fungal-type DNA-binding domain"/>
    <property type="match status" value="1"/>
</dbReference>
<dbReference type="SUPFAM" id="SSF57701">
    <property type="entry name" value="Zn2/Cys6 DNA-binding domain"/>
    <property type="match status" value="1"/>
</dbReference>
<dbReference type="PROSITE" id="PS50048">
    <property type="entry name" value="ZN2_CY6_FUNGAL_2"/>
    <property type="match status" value="2"/>
</dbReference>
<feature type="domain" description="Zn(2)-C6 fungal-type" evidence="2">
    <location>
        <begin position="20"/>
        <end position="50"/>
    </location>
</feature>
<keyword evidence="4" id="KW-1185">Reference proteome</keyword>
<dbReference type="GO" id="GO:0000981">
    <property type="term" value="F:DNA-binding transcription factor activity, RNA polymerase II-specific"/>
    <property type="evidence" value="ECO:0007669"/>
    <property type="project" value="InterPro"/>
</dbReference>
<name>A0A137NPI9_CONC2</name>
<evidence type="ECO:0000313" key="4">
    <source>
        <dbReference type="Proteomes" id="UP000070444"/>
    </source>
</evidence>
<reference evidence="3 4" key="1">
    <citation type="journal article" date="2015" name="Genome Biol. Evol.">
        <title>Phylogenomic analyses indicate that early fungi evolved digesting cell walls of algal ancestors of land plants.</title>
        <authorList>
            <person name="Chang Y."/>
            <person name="Wang S."/>
            <person name="Sekimoto S."/>
            <person name="Aerts A.L."/>
            <person name="Choi C."/>
            <person name="Clum A."/>
            <person name="LaButti K.M."/>
            <person name="Lindquist E.A."/>
            <person name="Yee Ngan C."/>
            <person name="Ohm R.A."/>
            <person name="Salamov A.A."/>
            <person name="Grigoriev I.V."/>
            <person name="Spatafora J.W."/>
            <person name="Berbee M.L."/>
        </authorList>
    </citation>
    <scope>NUCLEOTIDE SEQUENCE [LARGE SCALE GENOMIC DNA]</scope>
    <source>
        <strain evidence="3 4">NRRL 28638</strain>
    </source>
</reference>
<dbReference type="PANTHER" id="PTHR31668">
    <property type="entry name" value="GLUCOSE TRANSPORT TRANSCRIPTION REGULATOR RGT1-RELATED-RELATED"/>
    <property type="match status" value="1"/>
</dbReference>
<organism evidence="3 4">
    <name type="scientific">Conidiobolus coronatus (strain ATCC 28846 / CBS 209.66 / NRRL 28638)</name>
    <name type="common">Delacroixia coronata</name>
    <dbReference type="NCBI Taxonomy" id="796925"/>
    <lineage>
        <taxon>Eukaryota</taxon>
        <taxon>Fungi</taxon>
        <taxon>Fungi incertae sedis</taxon>
        <taxon>Zoopagomycota</taxon>
        <taxon>Entomophthoromycotina</taxon>
        <taxon>Entomophthoromycetes</taxon>
        <taxon>Entomophthorales</taxon>
        <taxon>Ancylistaceae</taxon>
        <taxon>Conidiobolus</taxon>
    </lineage>
</organism>
<dbReference type="Proteomes" id="UP000070444">
    <property type="component" value="Unassembled WGS sequence"/>
</dbReference>
<accession>A0A137NPI9</accession>
<dbReference type="Pfam" id="PF00172">
    <property type="entry name" value="Zn_clus"/>
    <property type="match status" value="1"/>
</dbReference>
<proteinExistence type="predicted"/>
<dbReference type="InterPro" id="IPR050797">
    <property type="entry name" value="Carb_Metab_Trans_Reg"/>
</dbReference>